<proteinExistence type="predicted"/>
<keyword evidence="1" id="KW-0812">Transmembrane</keyword>
<name>A0A8J3V5Y2_9ACTN</name>
<dbReference type="Proteomes" id="UP000605992">
    <property type="component" value="Unassembled WGS sequence"/>
</dbReference>
<evidence type="ECO:0000313" key="2">
    <source>
        <dbReference type="EMBL" id="GII57977.1"/>
    </source>
</evidence>
<sequence>MATSTRLSVPSFAKIRVTAAAPPAAGHMTGGDAVRLAVSALLSIVAPMAAGVWRAVRKDVA</sequence>
<keyword evidence="3" id="KW-1185">Reference proteome</keyword>
<dbReference type="EMBL" id="BOOR01000057">
    <property type="protein sequence ID" value="GII57977.1"/>
    <property type="molecule type" value="Genomic_DNA"/>
</dbReference>
<evidence type="ECO:0000256" key="1">
    <source>
        <dbReference type="SAM" id="Phobius"/>
    </source>
</evidence>
<feature type="transmembrane region" description="Helical" evidence="1">
    <location>
        <begin position="36"/>
        <end position="56"/>
    </location>
</feature>
<gene>
    <name evidence="2" type="ORF">Pth03_63660</name>
</gene>
<organism evidence="2 3">
    <name type="scientific">Planotetraspora thailandica</name>
    <dbReference type="NCBI Taxonomy" id="487172"/>
    <lineage>
        <taxon>Bacteria</taxon>
        <taxon>Bacillati</taxon>
        <taxon>Actinomycetota</taxon>
        <taxon>Actinomycetes</taxon>
        <taxon>Streptosporangiales</taxon>
        <taxon>Streptosporangiaceae</taxon>
        <taxon>Planotetraspora</taxon>
    </lineage>
</organism>
<keyword evidence="1" id="KW-0472">Membrane</keyword>
<comment type="caution">
    <text evidence="2">The sequence shown here is derived from an EMBL/GenBank/DDBJ whole genome shotgun (WGS) entry which is preliminary data.</text>
</comment>
<accession>A0A8J3V5Y2</accession>
<reference evidence="2" key="1">
    <citation type="submission" date="2021-01" db="EMBL/GenBank/DDBJ databases">
        <title>Whole genome shotgun sequence of Planotetraspora thailandica NBRC 104271.</title>
        <authorList>
            <person name="Komaki H."/>
            <person name="Tamura T."/>
        </authorList>
    </citation>
    <scope>NUCLEOTIDE SEQUENCE</scope>
    <source>
        <strain evidence="2">NBRC 104271</strain>
    </source>
</reference>
<dbReference type="AlphaFoldDB" id="A0A8J3V5Y2"/>
<dbReference type="RefSeq" id="WP_203948080.1">
    <property type="nucleotide sequence ID" value="NZ_BOOR01000057.1"/>
</dbReference>
<protein>
    <submittedName>
        <fullName evidence="2">Uncharacterized protein</fullName>
    </submittedName>
</protein>
<keyword evidence="1" id="KW-1133">Transmembrane helix</keyword>
<evidence type="ECO:0000313" key="3">
    <source>
        <dbReference type="Proteomes" id="UP000605992"/>
    </source>
</evidence>